<dbReference type="InterPro" id="IPR039931">
    <property type="entry name" value="EEIG1/2-like"/>
</dbReference>
<comment type="similarity">
    <text evidence="1">Belongs to the EEIG family.</text>
</comment>
<dbReference type="InterPro" id="IPR019448">
    <property type="entry name" value="NT-C2"/>
</dbReference>
<evidence type="ECO:0000259" key="3">
    <source>
        <dbReference type="PROSITE" id="PS51840"/>
    </source>
</evidence>
<feature type="domain" description="C2 NT-type" evidence="3">
    <location>
        <begin position="65"/>
        <end position="208"/>
    </location>
</feature>
<dbReference type="PANTHER" id="PTHR21456">
    <property type="entry name" value="FAMILY WITH SEQUENCE SIMILARITY 102"/>
    <property type="match status" value="1"/>
</dbReference>
<dbReference type="Pfam" id="PF10358">
    <property type="entry name" value="NT-C2"/>
    <property type="match status" value="1"/>
</dbReference>
<feature type="region of interest" description="Disordered" evidence="2">
    <location>
        <begin position="257"/>
        <end position="362"/>
    </location>
</feature>
<sequence>MNRARNRLASTTGGLEALSFSNQVNWREREKLRSKLRLNFSGKSNSNYYISHNSSPLRQIGFSMAFLVKKKKFKFLVTLKVVDLSAVPFVNGILFCKMRLLHGGSFTDLSSREEVQENCVQWRKESRFMCKMSASSATGVLDTSLCRVSVRKELKGGKTFVKLGFVDLNLAEFAGAGSTTRCYILEGYDTKNTRQDNSILKNSLALDCKGDDGKGSPTSLCSRPSFSRLSGCRSFLATGVISEDSDNLQHAPEELIRKRHSRNPSASSQLSKFSGYSSERSPSVSRSELSHRRDGSSGSSGLSSGIGSMADIWEGGKDLSPQKESAAPPLFRPVQRSERLSRRKKEAAESRPTQVDDTRVDADDIVEEIVRSQDFSQSSNTEDSGLQLYVGRDGTIRLGGLQSANRWCDYKPVVIESH</sequence>
<proteinExistence type="inferred from homology"/>
<feature type="compositionally biased region" description="Low complexity" evidence="2">
    <location>
        <begin position="296"/>
        <end position="308"/>
    </location>
</feature>
<evidence type="ECO:0000256" key="1">
    <source>
        <dbReference type="ARBA" id="ARBA00034780"/>
    </source>
</evidence>
<dbReference type="PANTHER" id="PTHR21456:SF2">
    <property type="entry name" value="EARLY ESTROGEN-INDUCED GENE 1 PROTEIN"/>
    <property type="match status" value="1"/>
</dbReference>
<dbReference type="AlphaFoldDB" id="A0A401NUV6"/>
<feature type="compositionally biased region" description="Polar residues" evidence="2">
    <location>
        <begin position="263"/>
        <end position="272"/>
    </location>
</feature>
<dbReference type="OMA" id="PATYHHT"/>
<keyword evidence="5" id="KW-1185">Reference proteome</keyword>
<protein>
    <recommendedName>
        <fullName evidence="3">C2 NT-type domain-containing protein</fullName>
    </recommendedName>
</protein>
<reference evidence="4 5" key="1">
    <citation type="journal article" date="2018" name="Nat. Ecol. Evol.">
        <title>Shark genomes provide insights into elasmobranch evolution and the origin of vertebrates.</title>
        <authorList>
            <person name="Hara Y"/>
            <person name="Yamaguchi K"/>
            <person name="Onimaru K"/>
            <person name="Kadota M"/>
            <person name="Koyanagi M"/>
            <person name="Keeley SD"/>
            <person name="Tatsumi K"/>
            <person name="Tanaka K"/>
            <person name="Motone F"/>
            <person name="Kageyama Y"/>
            <person name="Nozu R"/>
            <person name="Adachi N"/>
            <person name="Nishimura O"/>
            <person name="Nakagawa R"/>
            <person name="Tanegashima C"/>
            <person name="Kiyatake I"/>
            <person name="Matsumoto R"/>
            <person name="Murakumo K"/>
            <person name="Nishida K"/>
            <person name="Terakita A"/>
            <person name="Kuratani S"/>
            <person name="Sato K"/>
            <person name="Hyodo S Kuraku.S."/>
        </authorList>
    </citation>
    <scope>NUCLEOTIDE SEQUENCE [LARGE SCALE GENOMIC DNA]</scope>
</reference>
<dbReference type="STRING" id="75743.A0A401NUV6"/>
<comment type="caution">
    <text evidence="4">The sequence shown here is derived from an EMBL/GenBank/DDBJ whole genome shotgun (WGS) entry which is preliminary data.</text>
</comment>
<dbReference type="EMBL" id="BFAA01004122">
    <property type="protein sequence ID" value="GCB64622.1"/>
    <property type="molecule type" value="Genomic_DNA"/>
</dbReference>
<gene>
    <name evidence="4" type="ORF">scyTo_0009842</name>
</gene>
<dbReference type="PROSITE" id="PS51840">
    <property type="entry name" value="C2_NT"/>
    <property type="match status" value="1"/>
</dbReference>
<dbReference type="OrthoDB" id="3365224at2759"/>
<feature type="compositionally biased region" description="Basic and acidic residues" evidence="2">
    <location>
        <begin position="335"/>
        <end position="362"/>
    </location>
</feature>
<dbReference type="Proteomes" id="UP000288216">
    <property type="component" value="Unassembled WGS sequence"/>
</dbReference>
<evidence type="ECO:0000313" key="4">
    <source>
        <dbReference type="EMBL" id="GCB64622.1"/>
    </source>
</evidence>
<name>A0A401NUV6_SCYTO</name>
<evidence type="ECO:0000313" key="5">
    <source>
        <dbReference type="Proteomes" id="UP000288216"/>
    </source>
</evidence>
<feature type="compositionally biased region" description="Low complexity" evidence="2">
    <location>
        <begin position="274"/>
        <end position="287"/>
    </location>
</feature>
<organism evidence="4 5">
    <name type="scientific">Scyliorhinus torazame</name>
    <name type="common">Cloudy catshark</name>
    <name type="synonym">Catulus torazame</name>
    <dbReference type="NCBI Taxonomy" id="75743"/>
    <lineage>
        <taxon>Eukaryota</taxon>
        <taxon>Metazoa</taxon>
        <taxon>Chordata</taxon>
        <taxon>Craniata</taxon>
        <taxon>Vertebrata</taxon>
        <taxon>Chondrichthyes</taxon>
        <taxon>Elasmobranchii</taxon>
        <taxon>Galeomorphii</taxon>
        <taxon>Galeoidea</taxon>
        <taxon>Carcharhiniformes</taxon>
        <taxon>Scyliorhinidae</taxon>
        <taxon>Scyliorhinus</taxon>
    </lineage>
</organism>
<accession>A0A401NUV6</accession>
<evidence type="ECO:0000256" key="2">
    <source>
        <dbReference type="SAM" id="MobiDB-lite"/>
    </source>
</evidence>